<dbReference type="InterPro" id="IPR016032">
    <property type="entry name" value="Sig_transdc_resp-reg_C-effctor"/>
</dbReference>
<dbReference type="PROSITE" id="PS51755">
    <property type="entry name" value="OMPR_PHOB"/>
    <property type="match status" value="1"/>
</dbReference>
<evidence type="ECO:0000313" key="12">
    <source>
        <dbReference type="EMBL" id="EMS73490.1"/>
    </source>
</evidence>
<evidence type="ECO:0000256" key="1">
    <source>
        <dbReference type="ARBA" id="ARBA00018672"/>
    </source>
</evidence>
<keyword evidence="6" id="KW-0804">Transcription</keyword>
<dbReference type="InterPro" id="IPR036388">
    <property type="entry name" value="WH-like_DNA-bd_sf"/>
</dbReference>
<dbReference type="GO" id="GO:0005829">
    <property type="term" value="C:cytosol"/>
    <property type="evidence" value="ECO:0007669"/>
    <property type="project" value="TreeGrafter"/>
</dbReference>
<dbReference type="PROSITE" id="PS50110">
    <property type="entry name" value="RESPONSE_REGULATORY"/>
    <property type="match status" value="1"/>
</dbReference>
<keyword evidence="2 8" id="KW-0597">Phosphoprotein</keyword>
<evidence type="ECO:0000313" key="13">
    <source>
        <dbReference type="Proteomes" id="UP000014155"/>
    </source>
</evidence>
<feature type="domain" description="Response regulatory" evidence="10">
    <location>
        <begin position="2"/>
        <end position="116"/>
    </location>
</feature>
<evidence type="ECO:0000256" key="3">
    <source>
        <dbReference type="ARBA" id="ARBA00023012"/>
    </source>
</evidence>
<dbReference type="Proteomes" id="UP000014155">
    <property type="component" value="Unassembled WGS sequence"/>
</dbReference>
<evidence type="ECO:0000256" key="9">
    <source>
        <dbReference type="PROSITE-ProRule" id="PRU01091"/>
    </source>
</evidence>
<feature type="modified residue" description="4-aspartylphosphate" evidence="8">
    <location>
        <position position="51"/>
    </location>
</feature>
<dbReference type="SMART" id="SM00448">
    <property type="entry name" value="REC"/>
    <property type="match status" value="1"/>
</dbReference>
<keyword evidence="5 9" id="KW-0238">DNA-binding</keyword>
<dbReference type="InterPro" id="IPR011006">
    <property type="entry name" value="CheY-like_superfamily"/>
</dbReference>
<dbReference type="GO" id="GO:0000976">
    <property type="term" value="F:transcription cis-regulatory region binding"/>
    <property type="evidence" value="ECO:0007669"/>
    <property type="project" value="TreeGrafter"/>
</dbReference>
<comment type="caution">
    <text evidence="12">The sequence shown here is derived from an EMBL/GenBank/DDBJ whole genome shotgun (WGS) entry which is preliminary data.</text>
</comment>
<dbReference type="PATRIC" id="fig|1195236.3.peg.780"/>
<dbReference type="Gene3D" id="1.10.10.10">
    <property type="entry name" value="Winged helix-like DNA-binding domain superfamily/Winged helix DNA-binding domain"/>
    <property type="match status" value="1"/>
</dbReference>
<dbReference type="SUPFAM" id="SSF52172">
    <property type="entry name" value="CheY-like"/>
    <property type="match status" value="1"/>
</dbReference>
<evidence type="ECO:0000259" key="11">
    <source>
        <dbReference type="PROSITE" id="PS51755"/>
    </source>
</evidence>
<dbReference type="Gene3D" id="3.40.50.2300">
    <property type="match status" value="1"/>
</dbReference>
<feature type="DNA-binding region" description="OmpR/PhoB-type" evidence="9">
    <location>
        <begin position="125"/>
        <end position="223"/>
    </location>
</feature>
<evidence type="ECO:0000256" key="5">
    <source>
        <dbReference type="ARBA" id="ARBA00023125"/>
    </source>
</evidence>
<dbReference type="AlphaFoldDB" id="S0FMN7"/>
<dbReference type="GO" id="GO:0032993">
    <property type="term" value="C:protein-DNA complex"/>
    <property type="evidence" value="ECO:0007669"/>
    <property type="project" value="TreeGrafter"/>
</dbReference>
<feature type="domain" description="OmpR/PhoB-type" evidence="11">
    <location>
        <begin position="125"/>
        <end position="223"/>
    </location>
</feature>
<name>S0FMN7_RUMCE</name>
<dbReference type="RefSeq" id="WP_004623802.1">
    <property type="nucleotide sequence ID" value="NZ_AORV01000018.1"/>
</dbReference>
<evidence type="ECO:0000256" key="2">
    <source>
        <dbReference type="ARBA" id="ARBA00022553"/>
    </source>
</evidence>
<dbReference type="STRING" id="1195236.CTER_0463"/>
<dbReference type="Pfam" id="PF00072">
    <property type="entry name" value="Response_reg"/>
    <property type="match status" value="1"/>
</dbReference>
<evidence type="ECO:0000256" key="6">
    <source>
        <dbReference type="ARBA" id="ARBA00023163"/>
    </source>
</evidence>
<proteinExistence type="predicted"/>
<dbReference type="Gene3D" id="6.10.250.690">
    <property type="match status" value="1"/>
</dbReference>
<dbReference type="GO" id="GO:0006355">
    <property type="term" value="P:regulation of DNA-templated transcription"/>
    <property type="evidence" value="ECO:0007669"/>
    <property type="project" value="InterPro"/>
</dbReference>
<dbReference type="InterPro" id="IPR001789">
    <property type="entry name" value="Sig_transdc_resp-reg_receiver"/>
</dbReference>
<dbReference type="SMART" id="SM00862">
    <property type="entry name" value="Trans_reg_C"/>
    <property type="match status" value="1"/>
</dbReference>
<sequence length="224" mass="25606">MRLLLIEDDQRLSDALINIFEDNSYSVDTAYDGENGQDLAETGIHDVIILDRMLPLKDGLQVLKELRSKNIKTPVLLLTAKDTIEDKVEGLDTGADDYLIKPFSTKELLARIRALSRRQPEQLQPDILKAGSLSLDIYRCEASNRNGVIRLTYKEAQLLELFMRKKGQVISKEHILDKVWGMSSDVEMNNIEIYIHYLRKKLNPEACGIQIETIRNVGYCLKED</sequence>
<comment type="function">
    <text evidence="7">May play the central regulatory role in sporulation. It may be an element of the effector pathway responsible for the activation of sporulation genes in response to nutritional stress. Spo0A may act in concert with spo0H (a sigma factor) to control the expression of some genes that are critical to the sporulation process.</text>
</comment>
<dbReference type="EMBL" id="AORV01000018">
    <property type="protein sequence ID" value="EMS73490.1"/>
    <property type="molecule type" value="Genomic_DNA"/>
</dbReference>
<keyword evidence="4" id="KW-0805">Transcription regulation</keyword>
<dbReference type="CDD" id="cd00383">
    <property type="entry name" value="trans_reg_C"/>
    <property type="match status" value="1"/>
</dbReference>
<gene>
    <name evidence="12" type="ORF">CTER_0463</name>
</gene>
<evidence type="ECO:0000256" key="8">
    <source>
        <dbReference type="PROSITE-ProRule" id="PRU00169"/>
    </source>
</evidence>
<dbReference type="GO" id="GO:0000156">
    <property type="term" value="F:phosphorelay response regulator activity"/>
    <property type="evidence" value="ECO:0007669"/>
    <property type="project" value="TreeGrafter"/>
</dbReference>
<evidence type="ECO:0000256" key="7">
    <source>
        <dbReference type="ARBA" id="ARBA00024867"/>
    </source>
</evidence>
<accession>S0FMN7</accession>
<dbReference type="Pfam" id="PF00486">
    <property type="entry name" value="Trans_reg_C"/>
    <property type="match status" value="1"/>
</dbReference>
<dbReference type="SUPFAM" id="SSF46894">
    <property type="entry name" value="C-terminal effector domain of the bipartite response regulators"/>
    <property type="match status" value="1"/>
</dbReference>
<protein>
    <recommendedName>
        <fullName evidence="1">Stage 0 sporulation protein A homolog</fullName>
    </recommendedName>
</protein>
<dbReference type="InterPro" id="IPR039420">
    <property type="entry name" value="WalR-like"/>
</dbReference>
<keyword evidence="3" id="KW-0902">Two-component regulatory system</keyword>
<evidence type="ECO:0000259" key="10">
    <source>
        <dbReference type="PROSITE" id="PS50110"/>
    </source>
</evidence>
<reference evidence="12 13" key="1">
    <citation type="journal article" date="2013" name="Genome Announc.">
        <title>Draft Genome Sequence of the Cellulolytic, Mesophilic, Anaerobic Bacterium Clostridium termitidis Strain CT1112 (DSM 5398).</title>
        <authorList>
            <person name="Lal S."/>
            <person name="Ramachandran U."/>
            <person name="Zhang X."/>
            <person name="Munir R."/>
            <person name="Sparling R."/>
            <person name="Levin D.B."/>
        </authorList>
    </citation>
    <scope>NUCLEOTIDE SEQUENCE [LARGE SCALE GENOMIC DNA]</scope>
    <source>
        <strain evidence="12 13">CT1112</strain>
    </source>
</reference>
<dbReference type="InterPro" id="IPR001867">
    <property type="entry name" value="OmpR/PhoB-type_DNA-bd"/>
</dbReference>
<evidence type="ECO:0000256" key="4">
    <source>
        <dbReference type="ARBA" id="ARBA00023015"/>
    </source>
</evidence>
<dbReference type="PANTHER" id="PTHR48111">
    <property type="entry name" value="REGULATOR OF RPOS"/>
    <property type="match status" value="1"/>
</dbReference>
<dbReference type="PANTHER" id="PTHR48111:SF22">
    <property type="entry name" value="REGULATOR OF RPOS"/>
    <property type="match status" value="1"/>
</dbReference>
<organism evidence="12 13">
    <name type="scientific">Ruminiclostridium cellobioparum subsp. termitidis CT1112</name>
    <dbReference type="NCBI Taxonomy" id="1195236"/>
    <lineage>
        <taxon>Bacteria</taxon>
        <taxon>Bacillati</taxon>
        <taxon>Bacillota</taxon>
        <taxon>Clostridia</taxon>
        <taxon>Eubacteriales</taxon>
        <taxon>Oscillospiraceae</taxon>
        <taxon>Ruminiclostridium</taxon>
    </lineage>
</organism>
<dbReference type="eggNOG" id="COG0745">
    <property type="taxonomic scope" value="Bacteria"/>
</dbReference>
<keyword evidence="13" id="KW-1185">Reference proteome</keyword>